<evidence type="ECO:0000313" key="2">
    <source>
        <dbReference type="Proteomes" id="UP001608902"/>
    </source>
</evidence>
<proteinExistence type="predicted"/>
<dbReference type="AlphaFoldDB" id="A0ABD6ENJ2"/>
<name>A0ABD6ENJ2_9BILA</name>
<dbReference type="EMBL" id="JBGFUD010007200">
    <property type="protein sequence ID" value="MFH4981438.1"/>
    <property type="molecule type" value="Genomic_DNA"/>
</dbReference>
<sequence length="87" mass="9855">MLLLAERYKMKVLKMMCSGIIADHMIACSEENKEMNEFSSEMHVLAMRTSSGGSPHGDHMDESLAENVVDQVKQLSQRIRRVSLSRT</sequence>
<gene>
    <name evidence="1" type="ORF">AB6A40_008147</name>
</gene>
<organism evidence="1 2">
    <name type="scientific">Gnathostoma spinigerum</name>
    <dbReference type="NCBI Taxonomy" id="75299"/>
    <lineage>
        <taxon>Eukaryota</taxon>
        <taxon>Metazoa</taxon>
        <taxon>Ecdysozoa</taxon>
        <taxon>Nematoda</taxon>
        <taxon>Chromadorea</taxon>
        <taxon>Rhabditida</taxon>
        <taxon>Spirurina</taxon>
        <taxon>Gnathostomatomorpha</taxon>
        <taxon>Gnathostomatoidea</taxon>
        <taxon>Gnathostomatidae</taxon>
        <taxon>Gnathostoma</taxon>
    </lineage>
</organism>
<evidence type="ECO:0000313" key="1">
    <source>
        <dbReference type="EMBL" id="MFH4981438.1"/>
    </source>
</evidence>
<dbReference type="Proteomes" id="UP001608902">
    <property type="component" value="Unassembled WGS sequence"/>
</dbReference>
<comment type="caution">
    <text evidence="1">The sequence shown here is derived from an EMBL/GenBank/DDBJ whole genome shotgun (WGS) entry which is preliminary data.</text>
</comment>
<reference evidence="1 2" key="1">
    <citation type="submission" date="2024-08" db="EMBL/GenBank/DDBJ databases">
        <title>Gnathostoma spinigerum genome.</title>
        <authorList>
            <person name="Gonzalez-Bertolin B."/>
            <person name="Monzon S."/>
            <person name="Zaballos A."/>
            <person name="Jimenez P."/>
            <person name="Dekumyoy P."/>
            <person name="Varona S."/>
            <person name="Cuesta I."/>
            <person name="Sumanam S."/>
            <person name="Adisakwattana P."/>
            <person name="Gasser R.B."/>
            <person name="Hernandez-Gonzalez A."/>
            <person name="Young N.D."/>
            <person name="Perteguer M.J."/>
        </authorList>
    </citation>
    <scope>NUCLEOTIDE SEQUENCE [LARGE SCALE GENOMIC DNA]</scope>
    <source>
        <strain evidence="1">AL3</strain>
        <tissue evidence="1">Liver</tissue>
    </source>
</reference>
<protein>
    <submittedName>
        <fullName evidence="1">Uncharacterized protein</fullName>
    </submittedName>
</protein>
<keyword evidence="2" id="KW-1185">Reference proteome</keyword>
<accession>A0ABD6ENJ2</accession>